<dbReference type="Proteomes" id="UP000708208">
    <property type="component" value="Unassembled WGS sequence"/>
</dbReference>
<keyword evidence="3" id="KW-1185">Reference proteome</keyword>
<feature type="chain" id="PRO_5035285591" evidence="1">
    <location>
        <begin position="20"/>
        <end position="106"/>
    </location>
</feature>
<proteinExistence type="predicted"/>
<feature type="signal peptide" evidence="1">
    <location>
        <begin position="1"/>
        <end position="19"/>
    </location>
</feature>
<accession>A0A8J2K0E4</accession>
<comment type="caution">
    <text evidence="2">The sequence shown here is derived from an EMBL/GenBank/DDBJ whole genome shotgun (WGS) entry which is preliminary data.</text>
</comment>
<protein>
    <submittedName>
        <fullName evidence="2">Uncharacterized protein</fullName>
    </submittedName>
</protein>
<gene>
    <name evidence="2" type="ORF">AFUS01_LOCUS16125</name>
</gene>
<reference evidence="2" key="1">
    <citation type="submission" date="2021-06" db="EMBL/GenBank/DDBJ databases">
        <authorList>
            <person name="Hodson N. C."/>
            <person name="Mongue J. A."/>
            <person name="Jaron S. K."/>
        </authorList>
    </citation>
    <scope>NUCLEOTIDE SEQUENCE</scope>
</reference>
<dbReference type="EMBL" id="CAJVCH010146322">
    <property type="protein sequence ID" value="CAG7727273.1"/>
    <property type="molecule type" value="Genomic_DNA"/>
</dbReference>
<sequence length="106" mass="10806">MAKLIVLIACLAMVALAASQGVQPGSSAAASATANAAGKKEGDLQTASSVFYGLGGYGGYGLGYGYGGYGLGYGLGYSYGYPYYGGYGYRTIYGYPGYGYGSYFYG</sequence>
<keyword evidence="1" id="KW-0732">Signal</keyword>
<evidence type="ECO:0000313" key="3">
    <source>
        <dbReference type="Proteomes" id="UP000708208"/>
    </source>
</evidence>
<dbReference type="AlphaFoldDB" id="A0A8J2K0E4"/>
<name>A0A8J2K0E4_9HEXA</name>
<organism evidence="2 3">
    <name type="scientific">Allacma fusca</name>
    <dbReference type="NCBI Taxonomy" id="39272"/>
    <lineage>
        <taxon>Eukaryota</taxon>
        <taxon>Metazoa</taxon>
        <taxon>Ecdysozoa</taxon>
        <taxon>Arthropoda</taxon>
        <taxon>Hexapoda</taxon>
        <taxon>Collembola</taxon>
        <taxon>Symphypleona</taxon>
        <taxon>Sminthuridae</taxon>
        <taxon>Allacma</taxon>
    </lineage>
</organism>
<evidence type="ECO:0000256" key="1">
    <source>
        <dbReference type="SAM" id="SignalP"/>
    </source>
</evidence>
<evidence type="ECO:0000313" key="2">
    <source>
        <dbReference type="EMBL" id="CAG7727273.1"/>
    </source>
</evidence>